<evidence type="ECO:0000313" key="3">
    <source>
        <dbReference type="EMBL" id="VGO15267.1"/>
    </source>
</evidence>
<protein>
    <recommendedName>
        <fullName evidence="2">UPF0235 protein PDESU_03849</fullName>
    </recommendedName>
</protein>
<dbReference type="GO" id="GO:0005737">
    <property type="term" value="C:cytoplasm"/>
    <property type="evidence" value="ECO:0007669"/>
    <property type="project" value="TreeGrafter"/>
</dbReference>
<organism evidence="3 4">
    <name type="scientific">Pontiella desulfatans</name>
    <dbReference type="NCBI Taxonomy" id="2750659"/>
    <lineage>
        <taxon>Bacteria</taxon>
        <taxon>Pseudomonadati</taxon>
        <taxon>Kiritimatiellota</taxon>
        <taxon>Kiritimatiellia</taxon>
        <taxon>Kiritimatiellales</taxon>
        <taxon>Pontiellaceae</taxon>
        <taxon>Pontiella</taxon>
    </lineage>
</organism>
<dbReference type="Pfam" id="PF02594">
    <property type="entry name" value="DUF167"/>
    <property type="match status" value="1"/>
</dbReference>
<evidence type="ECO:0000256" key="1">
    <source>
        <dbReference type="ARBA" id="ARBA00010364"/>
    </source>
</evidence>
<dbReference type="SMART" id="SM01152">
    <property type="entry name" value="DUF167"/>
    <property type="match status" value="1"/>
</dbReference>
<dbReference type="SUPFAM" id="SSF69786">
    <property type="entry name" value="YggU-like"/>
    <property type="match status" value="1"/>
</dbReference>
<evidence type="ECO:0000313" key="4">
    <source>
        <dbReference type="Proteomes" id="UP000366872"/>
    </source>
</evidence>
<dbReference type="NCBIfam" id="TIGR00251">
    <property type="entry name" value="DUF167 family protein"/>
    <property type="match status" value="1"/>
</dbReference>
<accession>A0A6C2U639</accession>
<dbReference type="PANTHER" id="PTHR13420">
    <property type="entry name" value="UPF0235 PROTEIN C15ORF40"/>
    <property type="match status" value="1"/>
</dbReference>
<name>A0A6C2U639_PONDE</name>
<dbReference type="HAMAP" id="MF_00634">
    <property type="entry name" value="UPF0235"/>
    <property type="match status" value="1"/>
</dbReference>
<comment type="similarity">
    <text evidence="1 2">Belongs to the UPF0235 family.</text>
</comment>
<reference evidence="3 4" key="1">
    <citation type="submission" date="2019-04" db="EMBL/GenBank/DDBJ databases">
        <authorList>
            <person name="Van Vliet M D."/>
        </authorList>
    </citation>
    <scope>NUCLEOTIDE SEQUENCE [LARGE SCALE GENOMIC DNA]</scope>
    <source>
        <strain evidence="3 4">F1</strain>
    </source>
</reference>
<evidence type="ECO:0000256" key="2">
    <source>
        <dbReference type="HAMAP-Rule" id="MF_00634"/>
    </source>
</evidence>
<dbReference type="AlphaFoldDB" id="A0A6C2U639"/>
<gene>
    <name evidence="3" type="ORF">PDESU_03849</name>
</gene>
<dbReference type="RefSeq" id="WP_136080847.1">
    <property type="nucleotide sequence ID" value="NZ_CAAHFG010000002.1"/>
</dbReference>
<dbReference type="Gene3D" id="3.30.1200.10">
    <property type="entry name" value="YggU-like"/>
    <property type="match status" value="1"/>
</dbReference>
<dbReference type="EMBL" id="CAAHFG010000002">
    <property type="protein sequence ID" value="VGO15267.1"/>
    <property type="molecule type" value="Genomic_DNA"/>
</dbReference>
<keyword evidence="4" id="KW-1185">Reference proteome</keyword>
<proteinExistence type="inferred from homology"/>
<sequence>MPCFEEKDGCLILNVRAVPRASKDGIAGVMGDALKVRIQAPPVEGKANAYLIKFLSKLWKIPRTSIEILSGETGRNKRLCISNPPDELRAALLTFETG</sequence>
<dbReference type="InterPro" id="IPR003746">
    <property type="entry name" value="DUF167"/>
</dbReference>
<dbReference type="Proteomes" id="UP000366872">
    <property type="component" value="Unassembled WGS sequence"/>
</dbReference>
<dbReference type="InterPro" id="IPR036591">
    <property type="entry name" value="YggU-like_sf"/>
</dbReference>
<dbReference type="PANTHER" id="PTHR13420:SF7">
    <property type="entry name" value="UPF0235 PROTEIN C15ORF40"/>
    <property type="match status" value="1"/>
</dbReference>